<reference evidence="2 3" key="1">
    <citation type="submission" date="2017-07" db="EMBL/GenBank/DDBJ databases">
        <title>Draft Genome Sequences of Select Purple Nonsulfur Bacteria.</title>
        <authorList>
            <person name="Lasarre B."/>
            <person name="Mckinlay J.B."/>
        </authorList>
    </citation>
    <scope>NUCLEOTIDE SEQUENCE [LARGE SCALE GENOMIC DNA]</scope>
    <source>
        <strain evidence="2 3">DSM 5909</strain>
    </source>
</reference>
<feature type="domain" description="IcmF-related" evidence="1">
    <location>
        <begin position="2"/>
        <end position="79"/>
    </location>
</feature>
<evidence type="ECO:0000313" key="3">
    <source>
        <dbReference type="Proteomes" id="UP000249130"/>
    </source>
</evidence>
<accession>A0A327K063</accession>
<evidence type="ECO:0000313" key="2">
    <source>
        <dbReference type="EMBL" id="RAI31246.1"/>
    </source>
</evidence>
<dbReference type="AlphaFoldDB" id="A0A327K063"/>
<keyword evidence="3" id="KW-1185">Reference proteome</keyword>
<dbReference type="InterPro" id="IPR009612">
    <property type="entry name" value="IcmF-rel"/>
</dbReference>
<protein>
    <recommendedName>
        <fullName evidence="1">IcmF-related domain-containing protein</fullName>
    </recommendedName>
</protein>
<dbReference type="EMBL" id="NPEX01000931">
    <property type="protein sequence ID" value="RAI31246.1"/>
    <property type="molecule type" value="Genomic_DNA"/>
</dbReference>
<evidence type="ECO:0000259" key="1">
    <source>
        <dbReference type="Pfam" id="PF06761"/>
    </source>
</evidence>
<gene>
    <name evidence="2" type="ORF">CH341_32765</name>
</gene>
<dbReference type="Proteomes" id="UP000249130">
    <property type="component" value="Unassembled WGS sequence"/>
</dbReference>
<proteinExistence type="predicted"/>
<organism evidence="2 3">
    <name type="scientific">Rhodoplanes roseus</name>
    <dbReference type="NCBI Taxonomy" id="29409"/>
    <lineage>
        <taxon>Bacteria</taxon>
        <taxon>Pseudomonadati</taxon>
        <taxon>Pseudomonadota</taxon>
        <taxon>Alphaproteobacteria</taxon>
        <taxon>Hyphomicrobiales</taxon>
        <taxon>Nitrobacteraceae</taxon>
        <taxon>Rhodoplanes</taxon>
    </lineage>
</organism>
<name>A0A327K063_9BRAD</name>
<feature type="non-terminal residue" evidence="2">
    <location>
        <position position="79"/>
    </location>
</feature>
<dbReference type="Pfam" id="PF06761">
    <property type="entry name" value="IcmF-related"/>
    <property type="match status" value="1"/>
</dbReference>
<sequence length="79" mass="8410">MPPLTLDTRLIAEARSKIADRSYAQRAFDILAAKPAARTLASFVPADALGPVGERAFERASGDSLRAGIDGLYTGNGYR</sequence>
<comment type="caution">
    <text evidence="2">The sequence shown here is derived from an EMBL/GenBank/DDBJ whole genome shotgun (WGS) entry which is preliminary data.</text>
</comment>